<evidence type="ECO:0000256" key="2">
    <source>
        <dbReference type="SAM" id="SignalP"/>
    </source>
</evidence>
<dbReference type="RefSeq" id="WP_156458987.1">
    <property type="nucleotide sequence ID" value="NZ_JALBWS010000015.1"/>
</dbReference>
<gene>
    <name evidence="3" type="ORF">ACFPK0_01900</name>
</gene>
<proteinExistence type="predicted"/>
<evidence type="ECO:0000313" key="3">
    <source>
        <dbReference type="EMBL" id="MFC5438762.1"/>
    </source>
</evidence>
<dbReference type="EMBL" id="JBHSMM010000001">
    <property type="protein sequence ID" value="MFC5438762.1"/>
    <property type="molecule type" value="Genomic_DNA"/>
</dbReference>
<keyword evidence="4" id="KW-1185">Reference proteome</keyword>
<keyword evidence="2" id="KW-0732">Signal</keyword>
<name>A0ABW0JSE8_9GAMM</name>
<sequence length="159" mass="17095">MKTSLSISVVGLIAALSLIAAQDINAQKAPGSADKPQSTIPAVRAKTVLNPDLSKRPVIVMEDPVIKDLKAHIAALEKRSAAAEERTAALEKRLALLEPSAYKVIREFPGHTHPYKIRTWGQTTAANIYMHGKAGVYVPIPTVDKGGTKTLQTQPPKLD</sequence>
<reference evidence="4" key="1">
    <citation type="journal article" date="2019" name="Int. J. Syst. Evol. Microbiol.">
        <title>The Global Catalogue of Microorganisms (GCM) 10K type strain sequencing project: providing services to taxonomists for standard genome sequencing and annotation.</title>
        <authorList>
            <consortium name="The Broad Institute Genomics Platform"/>
            <consortium name="The Broad Institute Genome Sequencing Center for Infectious Disease"/>
            <person name="Wu L."/>
            <person name="Ma J."/>
        </authorList>
    </citation>
    <scope>NUCLEOTIDE SEQUENCE [LARGE SCALE GENOMIC DNA]</scope>
    <source>
        <strain evidence="4">KACC 12822</strain>
    </source>
</reference>
<evidence type="ECO:0000256" key="1">
    <source>
        <dbReference type="SAM" id="Coils"/>
    </source>
</evidence>
<protein>
    <submittedName>
        <fullName evidence="3">Uncharacterized protein</fullName>
    </submittedName>
</protein>
<feature type="coiled-coil region" evidence="1">
    <location>
        <begin position="66"/>
        <end position="93"/>
    </location>
</feature>
<comment type="caution">
    <text evidence="3">The sequence shown here is derived from an EMBL/GenBank/DDBJ whole genome shotgun (WGS) entry which is preliminary data.</text>
</comment>
<keyword evidence="1" id="KW-0175">Coiled coil</keyword>
<feature type="signal peptide" evidence="2">
    <location>
        <begin position="1"/>
        <end position="20"/>
    </location>
</feature>
<evidence type="ECO:0000313" key="4">
    <source>
        <dbReference type="Proteomes" id="UP001596018"/>
    </source>
</evidence>
<feature type="chain" id="PRO_5046792434" evidence="2">
    <location>
        <begin position="21"/>
        <end position="159"/>
    </location>
</feature>
<accession>A0ABW0JSE8</accession>
<dbReference type="Proteomes" id="UP001596018">
    <property type="component" value="Unassembled WGS sequence"/>
</dbReference>
<organism evidence="3 4">
    <name type="scientific">Rhodanobacter ginsenosidimutans</name>
    <dbReference type="NCBI Taxonomy" id="490571"/>
    <lineage>
        <taxon>Bacteria</taxon>
        <taxon>Pseudomonadati</taxon>
        <taxon>Pseudomonadota</taxon>
        <taxon>Gammaproteobacteria</taxon>
        <taxon>Lysobacterales</taxon>
        <taxon>Rhodanobacteraceae</taxon>
        <taxon>Rhodanobacter</taxon>
    </lineage>
</organism>